<proteinExistence type="predicted"/>
<organism evidence="1 2">
    <name type="scientific">Diversispora epigaea</name>
    <dbReference type="NCBI Taxonomy" id="1348612"/>
    <lineage>
        <taxon>Eukaryota</taxon>
        <taxon>Fungi</taxon>
        <taxon>Fungi incertae sedis</taxon>
        <taxon>Mucoromycota</taxon>
        <taxon>Glomeromycotina</taxon>
        <taxon>Glomeromycetes</taxon>
        <taxon>Diversisporales</taxon>
        <taxon>Diversisporaceae</taxon>
        <taxon>Diversispora</taxon>
    </lineage>
</organism>
<protein>
    <submittedName>
        <fullName evidence="1">Uncharacterized protein</fullName>
    </submittedName>
</protein>
<dbReference type="OrthoDB" id="2384231at2759"/>
<dbReference type="AlphaFoldDB" id="A0A397JUI6"/>
<keyword evidence="2" id="KW-1185">Reference proteome</keyword>
<evidence type="ECO:0000313" key="2">
    <source>
        <dbReference type="Proteomes" id="UP000266861"/>
    </source>
</evidence>
<dbReference type="EMBL" id="PQFF01000024">
    <property type="protein sequence ID" value="RHZ88080.1"/>
    <property type="molecule type" value="Genomic_DNA"/>
</dbReference>
<gene>
    <name evidence="1" type="ORF">Glove_26g163</name>
</gene>
<comment type="caution">
    <text evidence="1">The sequence shown here is derived from an EMBL/GenBank/DDBJ whole genome shotgun (WGS) entry which is preliminary data.</text>
</comment>
<accession>A0A397JUI6</accession>
<reference evidence="1 2" key="1">
    <citation type="submission" date="2018-08" db="EMBL/GenBank/DDBJ databases">
        <title>Genome and evolution of the arbuscular mycorrhizal fungus Diversispora epigaea (formerly Glomus versiforme) and its bacterial endosymbionts.</title>
        <authorList>
            <person name="Sun X."/>
            <person name="Fei Z."/>
            <person name="Harrison M."/>
        </authorList>
    </citation>
    <scope>NUCLEOTIDE SEQUENCE [LARGE SCALE GENOMIC DNA]</scope>
    <source>
        <strain evidence="1 2">IT104</strain>
    </source>
</reference>
<sequence>MNHYILRSLKMCISKPSKLFQNELFQNKLLFKTMLAMLRKLFKRFNKSNKSITDVELDENSKNILRLWAKILRKKHRKEDYADDEIFKDPLLLIEWNEPGILARTAINALFTKDALLNLIRAQVGYAPFPPLAPSNCAFSFNDRQALLNTIAVLTNNNWSRHANGLPDVGRCFEIGVPRKGQLETDEHLIAFNI</sequence>
<dbReference type="Proteomes" id="UP000266861">
    <property type="component" value="Unassembled WGS sequence"/>
</dbReference>
<name>A0A397JUI6_9GLOM</name>
<evidence type="ECO:0000313" key="1">
    <source>
        <dbReference type="EMBL" id="RHZ88080.1"/>
    </source>
</evidence>